<accession>A0A4R1BGG2</accession>
<evidence type="ECO:0000256" key="4">
    <source>
        <dbReference type="PIRSR" id="PIRSR005902-1"/>
    </source>
</evidence>
<dbReference type="FunFam" id="3.20.20.140:FF:000005">
    <property type="entry name" value="TatD family hydrolase"/>
    <property type="match status" value="1"/>
</dbReference>
<dbReference type="GO" id="GO:0016788">
    <property type="term" value="F:hydrolase activity, acting on ester bonds"/>
    <property type="evidence" value="ECO:0007669"/>
    <property type="project" value="InterPro"/>
</dbReference>
<dbReference type="SUPFAM" id="SSF51556">
    <property type="entry name" value="Metallo-dependent hydrolases"/>
    <property type="match status" value="1"/>
</dbReference>
<evidence type="ECO:0000313" key="6">
    <source>
        <dbReference type="Proteomes" id="UP000295443"/>
    </source>
</evidence>
<feature type="binding site" evidence="4">
    <location>
        <position position="12"/>
    </location>
    <ligand>
        <name>a divalent metal cation</name>
        <dbReference type="ChEBI" id="CHEBI:60240"/>
        <label>1</label>
    </ligand>
</feature>
<dbReference type="Pfam" id="PF01026">
    <property type="entry name" value="TatD_DNase"/>
    <property type="match status" value="1"/>
</dbReference>
<dbReference type="Proteomes" id="UP000295443">
    <property type="component" value="Unassembled WGS sequence"/>
</dbReference>
<reference evidence="5 6" key="1">
    <citation type="submission" date="2019-03" db="EMBL/GenBank/DDBJ databases">
        <title>Genome sequence of Thiobacillaceae bacterium LSR1, a sulfur-oxidizing bacterium isolated from freshwater sediment.</title>
        <authorList>
            <person name="Li S."/>
        </authorList>
    </citation>
    <scope>NUCLEOTIDE SEQUENCE [LARGE SCALE GENOMIC DNA]</scope>
    <source>
        <strain evidence="5 6">LSR1</strain>
    </source>
</reference>
<dbReference type="OrthoDB" id="9810005at2"/>
<feature type="binding site" evidence="4">
    <location>
        <position position="96"/>
    </location>
    <ligand>
        <name>a divalent metal cation</name>
        <dbReference type="ChEBI" id="CHEBI:60240"/>
        <label>1</label>
    </ligand>
</feature>
<keyword evidence="3" id="KW-0378">Hydrolase</keyword>
<dbReference type="Gene3D" id="3.20.20.140">
    <property type="entry name" value="Metal-dependent hydrolases"/>
    <property type="match status" value="1"/>
</dbReference>
<dbReference type="PANTHER" id="PTHR46124:SF2">
    <property type="entry name" value="D-AMINOACYL-TRNA DEACYLASE"/>
    <property type="match status" value="1"/>
</dbReference>
<feature type="binding site" evidence="4">
    <location>
        <position position="10"/>
    </location>
    <ligand>
        <name>a divalent metal cation</name>
        <dbReference type="ChEBI" id="CHEBI:60240"/>
        <label>1</label>
    </ligand>
</feature>
<evidence type="ECO:0000256" key="3">
    <source>
        <dbReference type="ARBA" id="ARBA00022801"/>
    </source>
</evidence>
<dbReference type="InterPro" id="IPR032466">
    <property type="entry name" value="Metal_Hydrolase"/>
</dbReference>
<proteinExistence type="inferred from homology"/>
<keyword evidence="2 4" id="KW-0479">Metal-binding</keyword>
<evidence type="ECO:0000256" key="1">
    <source>
        <dbReference type="ARBA" id="ARBA00009275"/>
    </source>
</evidence>
<dbReference type="EMBL" id="SJZB01000018">
    <property type="protein sequence ID" value="TCJ16280.1"/>
    <property type="molecule type" value="Genomic_DNA"/>
</dbReference>
<dbReference type="CDD" id="cd01310">
    <property type="entry name" value="TatD_DNAse"/>
    <property type="match status" value="1"/>
</dbReference>
<dbReference type="RefSeq" id="WP_131445208.1">
    <property type="nucleotide sequence ID" value="NZ_SJZB01000018.1"/>
</dbReference>
<feature type="binding site" evidence="4">
    <location>
        <position position="155"/>
    </location>
    <ligand>
        <name>a divalent metal cation</name>
        <dbReference type="ChEBI" id="CHEBI:60240"/>
        <label>2</label>
    </ligand>
</feature>
<dbReference type="PROSITE" id="PS01137">
    <property type="entry name" value="TATD_1"/>
    <property type="match status" value="1"/>
</dbReference>
<dbReference type="PANTHER" id="PTHR46124">
    <property type="entry name" value="D-AMINOACYL-TRNA DEACYLASE"/>
    <property type="match status" value="1"/>
</dbReference>
<comment type="similarity">
    <text evidence="1">Belongs to the metallo-dependent hydrolases superfamily. TatD-type hydrolase family.</text>
</comment>
<dbReference type="AlphaFoldDB" id="A0A4R1BGG2"/>
<feature type="binding site" evidence="4">
    <location>
        <position position="205"/>
    </location>
    <ligand>
        <name>a divalent metal cation</name>
        <dbReference type="ChEBI" id="CHEBI:60240"/>
        <label>1</label>
    </ligand>
</feature>
<dbReference type="PROSITE" id="PS01091">
    <property type="entry name" value="TATD_3"/>
    <property type="match status" value="1"/>
</dbReference>
<dbReference type="GO" id="GO:0046872">
    <property type="term" value="F:metal ion binding"/>
    <property type="evidence" value="ECO:0007669"/>
    <property type="project" value="UniProtKB-KW"/>
</dbReference>
<evidence type="ECO:0000313" key="5">
    <source>
        <dbReference type="EMBL" id="TCJ16280.1"/>
    </source>
</evidence>
<dbReference type="InterPro" id="IPR018228">
    <property type="entry name" value="DNase_TatD-rel_CS"/>
</dbReference>
<protein>
    <submittedName>
        <fullName evidence="5">TatD family deoxyribonuclease</fullName>
    </submittedName>
</protein>
<feature type="binding site" evidence="4">
    <location>
        <position position="132"/>
    </location>
    <ligand>
        <name>a divalent metal cation</name>
        <dbReference type="ChEBI" id="CHEBI:60240"/>
        <label>2</label>
    </ligand>
</feature>
<keyword evidence="6" id="KW-1185">Reference proteome</keyword>
<dbReference type="PROSITE" id="PS01090">
    <property type="entry name" value="TATD_2"/>
    <property type="match status" value="1"/>
</dbReference>
<name>A0A4R1BGG2_9PROT</name>
<gene>
    <name evidence="5" type="ORF">EZJ19_05080</name>
</gene>
<dbReference type="PIRSF" id="PIRSF005902">
    <property type="entry name" value="DNase_TatD"/>
    <property type="match status" value="1"/>
</dbReference>
<evidence type="ECO:0000256" key="2">
    <source>
        <dbReference type="ARBA" id="ARBA00022723"/>
    </source>
</evidence>
<sequence>MSLADLVDTHSHLDAAEFDPDRDAVYGRACAAGVTTQVVPAISTANGRAVAAACQRYPGCRPAWGMHPIYVDSHAEGDLAELRRQVEAWRPVAIGEIGLDLFVPGLDFVRQEFFYAEQLKIARDYDLPVLLHCRRAVDAILKHLRRTRVPGGIAHAFNGSRQQADAFLNLGFRLGFGGAFTWERATRLRALAVELPLEAIVLETDSPDIPPAWLGRARNEPAELARIAATLAELRGLDPAEVARATSANARAVLPALAAAS</sequence>
<comment type="caution">
    <text evidence="5">The sequence shown here is derived from an EMBL/GenBank/DDBJ whole genome shotgun (WGS) entry which is preliminary data.</text>
</comment>
<dbReference type="InterPro" id="IPR001130">
    <property type="entry name" value="TatD-like"/>
</dbReference>
<organism evidence="5 6">
    <name type="scientific">Parasulfuritortus cantonensis</name>
    <dbReference type="NCBI Taxonomy" id="2528202"/>
    <lineage>
        <taxon>Bacteria</taxon>
        <taxon>Pseudomonadati</taxon>
        <taxon>Pseudomonadota</taxon>
        <taxon>Betaproteobacteria</taxon>
        <taxon>Nitrosomonadales</taxon>
        <taxon>Thiobacillaceae</taxon>
        <taxon>Parasulfuritortus</taxon>
    </lineage>
</organism>